<evidence type="ECO:0000313" key="4">
    <source>
        <dbReference type="Proteomes" id="UP000471147"/>
    </source>
</evidence>
<evidence type="ECO:0000256" key="2">
    <source>
        <dbReference type="SAM" id="SignalP"/>
    </source>
</evidence>
<accession>A0A6I4M1W9</accession>
<keyword evidence="2" id="KW-0732">Signal</keyword>
<comment type="caution">
    <text evidence="3">The sequence shown here is derived from an EMBL/GenBank/DDBJ whole genome shotgun (WGS) entry which is preliminary data.</text>
</comment>
<feature type="signal peptide" evidence="2">
    <location>
        <begin position="1"/>
        <end position="22"/>
    </location>
</feature>
<feature type="chain" id="PRO_5026318380" evidence="2">
    <location>
        <begin position="23"/>
        <end position="152"/>
    </location>
</feature>
<dbReference type="Proteomes" id="UP000471147">
    <property type="component" value="Unassembled WGS sequence"/>
</dbReference>
<dbReference type="AlphaFoldDB" id="A0A6I4M1W9"/>
<keyword evidence="4" id="KW-1185">Reference proteome</keyword>
<proteinExistence type="predicted"/>
<feature type="compositionally biased region" description="Polar residues" evidence="1">
    <location>
        <begin position="50"/>
        <end position="63"/>
    </location>
</feature>
<organism evidence="3 4">
    <name type="scientific">Sphingorhabdus profundilacus</name>
    <dbReference type="NCBI Taxonomy" id="2509718"/>
    <lineage>
        <taxon>Bacteria</taxon>
        <taxon>Pseudomonadati</taxon>
        <taxon>Pseudomonadota</taxon>
        <taxon>Alphaproteobacteria</taxon>
        <taxon>Sphingomonadales</taxon>
        <taxon>Sphingomonadaceae</taxon>
        <taxon>Sphingorhabdus</taxon>
    </lineage>
</organism>
<dbReference type="RefSeq" id="WP_160352323.1">
    <property type="nucleotide sequence ID" value="NZ_SDWJ01000001.1"/>
</dbReference>
<protein>
    <submittedName>
        <fullName evidence="3">Uncharacterized protein</fullName>
    </submittedName>
</protein>
<dbReference type="OrthoDB" id="7594906at2"/>
<dbReference type="EMBL" id="SDWJ01000001">
    <property type="protein sequence ID" value="MVZ96325.1"/>
    <property type="molecule type" value="Genomic_DNA"/>
</dbReference>
<name>A0A6I4M1W9_9SPHN</name>
<reference evidence="3 4" key="1">
    <citation type="submission" date="2019-01" db="EMBL/GenBank/DDBJ databases">
        <title>Sphingorhabdus lacus sp.nov., isolated from an oligotrophic freshwater lake.</title>
        <authorList>
            <person name="Park M."/>
        </authorList>
    </citation>
    <scope>NUCLEOTIDE SEQUENCE [LARGE SCALE GENOMIC DNA]</scope>
    <source>
        <strain evidence="3 4">IMCC26285</strain>
    </source>
</reference>
<feature type="region of interest" description="Disordered" evidence="1">
    <location>
        <begin position="43"/>
        <end position="63"/>
    </location>
</feature>
<gene>
    <name evidence="3" type="ORF">EUU23_01245</name>
</gene>
<sequence length="152" mass="15789">MNKLIKFCIFATAITGANVAHAQSYVFQTIQKTSEVVGGARPDGTAFGGQMTTGTAENTWQDGKKTTSTHTCIGVSMPPNDSTYNFRIVCDSTGAEGSSSTIWGCTEPAKGSGTVLCTGWAFGKTGMYAGKRGTMTFVGIDGKGSGTGNWAM</sequence>
<evidence type="ECO:0000313" key="3">
    <source>
        <dbReference type="EMBL" id="MVZ96325.1"/>
    </source>
</evidence>
<evidence type="ECO:0000256" key="1">
    <source>
        <dbReference type="SAM" id="MobiDB-lite"/>
    </source>
</evidence>